<proteinExistence type="predicted"/>
<reference evidence="1" key="1">
    <citation type="submission" date="2020-10" db="EMBL/GenBank/DDBJ databases">
        <authorList>
            <person name="Gilroy R."/>
        </authorList>
    </citation>
    <scope>NUCLEOTIDE SEQUENCE</scope>
    <source>
        <strain evidence="1">2889</strain>
    </source>
</reference>
<organism evidence="1 2">
    <name type="scientific">Candidatus Pullibacteroides excrementavium</name>
    <dbReference type="NCBI Taxonomy" id="2840905"/>
    <lineage>
        <taxon>Bacteria</taxon>
        <taxon>Pseudomonadati</taxon>
        <taxon>Bacteroidota</taxon>
        <taxon>Bacteroidia</taxon>
        <taxon>Bacteroidales</taxon>
        <taxon>Candidatus Pullibacteroides</taxon>
    </lineage>
</organism>
<sequence>MTTLLDTVKADVCNFLRENEKLLFNERDLQMNLAVYLKEQKHYDRVEVEYYLPTEMLPEYKKLVTRNERLYLDIVVAKEGKYLPIELKYKTKEVAVAMERFGEPFSEAGEGAAGALKSHGAQDLGRYDFWKDVKRLELVKSRFGNVAGGLAVFLTNDTTYKAKPKGLIENFSMAEGEPLPMEKHWSDATRPTAEGRPDFEVSKEYELRWQERQIGGIGFHYCVLAV</sequence>
<dbReference type="Proteomes" id="UP000823612">
    <property type="component" value="Unassembled WGS sequence"/>
</dbReference>
<accession>A0A9D9DWF7</accession>
<gene>
    <name evidence="1" type="ORF">IAB08_09045</name>
</gene>
<dbReference type="AlphaFoldDB" id="A0A9D9DWF7"/>
<protein>
    <submittedName>
        <fullName evidence="1">Uncharacterized protein</fullName>
    </submittedName>
</protein>
<comment type="caution">
    <text evidence="1">The sequence shown here is derived from an EMBL/GenBank/DDBJ whole genome shotgun (WGS) entry which is preliminary data.</text>
</comment>
<reference evidence="1" key="2">
    <citation type="journal article" date="2021" name="PeerJ">
        <title>Extensive microbial diversity within the chicken gut microbiome revealed by metagenomics and culture.</title>
        <authorList>
            <person name="Gilroy R."/>
            <person name="Ravi A."/>
            <person name="Getino M."/>
            <person name="Pursley I."/>
            <person name="Horton D.L."/>
            <person name="Alikhan N.F."/>
            <person name="Baker D."/>
            <person name="Gharbi K."/>
            <person name="Hall N."/>
            <person name="Watson M."/>
            <person name="Adriaenssens E.M."/>
            <person name="Foster-Nyarko E."/>
            <person name="Jarju S."/>
            <person name="Secka A."/>
            <person name="Antonio M."/>
            <person name="Oren A."/>
            <person name="Chaudhuri R.R."/>
            <person name="La Ragione R."/>
            <person name="Hildebrand F."/>
            <person name="Pallen M.J."/>
        </authorList>
    </citation>
    <scope>NUCLEOTIDE SEQUENCE</scope>
    <source>
        <strain evidence="1">2889</strain>
    </source>
</reference>
<name>A0A9D9DWF7_9BACT</name>
<evidence type="ECO:0000313" key="2">
    <source>
        <dbReference type="Proteomes" id="UP000823612"/>
    </source>
</evidence>
<evidence type="ECO:0000313" key="1">
    <source>
        <dbReference type="EMBL" id="MBO8433420.1"/>
    </source>
</evidence>
<dbReference type="EMBL" id="JADIMZ010000135">
    <property type="protein sequence ID" value="MBO8433420.1"/>
    <property type="molecule type" value="Genomic_DNA"/>
</dbReference>